<evidence type="ECO:0000313" key="2">
    <source>
        <dbReference type="EMBL" id="SES18030.1"/>
    </source>
</evidence>
<keyword evidence="3" id="KW-1185">Reference proteome</keyword>
<sequence>MDIFIPVGIGFVSNLVIFGIFMLIMKDLKKAANISLVSFGIVFLASFVIGGWGGMGTAVISSGMLLLSISVYLYIFIISFILNK</sequence>
<keyword evidence="1" id="KW-0812">Transmembrane</keyword>
<feature type="transmembrane region" description="Helical" evidence="1">
    <location>
        <begin position="58"/>
        <end position="82"/>
    </location>
</feature>
<evidence type="ECO:0000313" key="3">
    <source>
        <dbReference type="Proteomes" id="UP000199687"/>
    </source>
</evidence>
<protein>
    <recommendedName>
        <fullName evidence="4">YesK-like protein</fullName>
    </recommendedName>
</protein>
<dbReference type="OrthoDB" id="2973948at2"/>
<feature type="transmembrane region" description="Helical" evidence="1">
    <location>
        <begin position="6"/>
        <end position="24"/>
    </location>
</feature>
<dbReference type="AlphaFoldDB" id="A0A1H9V849"/>
<dbReference type="EMBL" id="FOGL01000022">
    <property type="protein sequence ID" value="SES18030.1"/>
    <property type="molecule type" value="Genomic_DNA"/>
</dbReference>
<organism evidence="2 3">
    <name type="scientific">Gracilibacillus ureilyticus</name>
    <dbReference type="NCBI Taxonomy" id="531814"/>
    <lineage>
        <taxon>Bacteria</taxon>
        <taxon>Bacillati</taxon>
        <taxon>Bacillota</taxon>
        <taxon>Bacilli</taxon>
        <taxon>Bacillales</taxon>
        <taxon>Bacillaceae</taxon>
        <taxon>Gracilibacillus</taxon>
    </lineage>
</organism>
<evidence type="ECO:0008006" key="4">
    <source>
        <dbReference type="Google" id="ProtNLM"/>
    </source>
</evidence>
<dbReference type="RefSeq" id="WP_089743498.1">
    <property type="nucleotide sequence ID" value="NZ_FOGL01000022.1"/>
</dbReference>
<accession>A0A1H9V849</accession>
<feature type="transmembrane region" description="Helical" evidence="1">
    <location>
        <begin position="31"/>
        <end position="52"/>
    </location>
</feature>
<reference evidence="2 3" key="1">
    <citation type="submission" date="2016-10" db="EMBL/GenBank/DDBJ databases">
        <authorList>
            <person name="de Groot N.N."/>
        </authorList>
    </citation>
    <scope>NUCLEOTIDE SEQUENCE [LARGE SCALE GENOMIC DNA]</scope>
    <source>
        <strain evidence="2 3">CGMCC 1.7727</strain>
    </source>
</reference>
<evidence type="ECO:0000256" key="1">
    <source>
        <dbReference type="SAM" id="Phobius"/>
    </source>
</evidence>
<name>A0A1H9V849_9BACI</name>
<keyword evidence="1" id="KW-1133">Transmembrane helix</keyword>
<proteinExistence type="predicted"/>
<gene>
    <name evidence="2" type="ORF">SAMN04487944_12223</name>
</gene>
<keyword evidence="1" id="KW-0472">Membrane</keyword>
<dbReference type="Proteomes" id="UP000199687">
    <property type="component" value="Unassembled WGS sequence"/>
</dbReference>